<dbReference type="SMART" id="SM00260">
    <property type="entry name" value="CheW"/>
    <property type="match status" value="1"/>
</dbReference>
<dbReference type="PANTHER" id="PTHR22617:SF45">
    <property type="entry name" value="CHEMOTAXIS PROTEIN CHEW"/>
    <property type="match status" value="1"/>
</dbReference>
<evidence type="ECO:0000313" key="7">
    <source>
        <dbReference type="Proteomes" id="UP001233535"/>
    </source>
</evidence>
<dbReference type="InterPro" id="IPR002545">
    <property type="entry name" value="CheW-lke_dom"/>
</dbReference>
<keyword evidence="7" id="KW-1185">Reference proteome</keyword>
<feature type="domain" description="CheW-like" evidence="5">
    <location>
        <begin position="261"/>
        <end position="394"/>
    </location>
</feature>
<protein>
    <recommendedName>
        <fullName evidence="2">Chemotaxis protein CheW</fullName>
    </recommendedName>
</protein>
<name>A0ABU1CCL4_9GAMM</name>
<dbReference type="RefSeq" id="WP_309262088.1">
    <property type="nucleotide sequence ID" value="NZ_JARUHG010000002.1"/>
</dbReference>
<dbReference type="EMBL" id="JARUHG010000002">
    <property type="protein sequence ID" value="MDR0182916.1"/>
    <property type="molecule type" value="Genomic_DNA"/>
</dbReference>
<dbReference type="InterPro" id="IPR036061">
    <property type="entry name" value="CheW-like_dom_sf"/>
</dbReference>
<feature type="region of interest" description="Disordered" evidence="4">
    <location>
        <begin position="174"/>
        <end position="255"/>
    </location>
</feature>
<dbReference type="Gene3D" id="2.40.50.180">
    <property type="entry name" value="CheA-289, Domain 4"/>
    <property type="match status" value="1"/>
</dbReference>
<proteinExistence type="predicted"/>
<dbReference type="Proteomes" id="UP001233535">
    <property type="component" value="Unassembled WGS sequence"/>
</dbReference>
<feature type="compositionally biased region" description="Pro residues" evidence="4">
    <location>
        <begin position="209"/>
        <end position="221"/>
    </location>
</feature>
<gene>
    <name evidence="6" type="ORF">P8609_08005</name>
</gene>
<evidence type="ECO:0000259" key="5">
    <source>
        <dbReference type="PROSITE" id="PS50851"/>
    </source>
</evidence>
<sequence length="394" mass="39635">MNHPALDAYLDELLDLTVDAVAPAPVAANAPVMASTDDNAIAPTAASPATTAPHLDAGLLAELDADPLFAGQASADIPAPAADTPAMRIDPGLLAELDGDPLFAGQAPADSPIAPAAADPLAAIDPGLLAELDSDPLFAGQAMPTADATHAPNRIDPGLLAELDADPLFAAGLAPNGTSAPSSPAIDPGLLAELDSDPLFAGGGAAAPAPSPAPRTPPKPAAPASAAPAAPHAAMPQADARSGLRPVELTPPALPPSVTTTHRWLRVAVGEDSYAVELLRVQEVGRTVPIVAMRGAAPAVLGAMNLRGRIVPVFDLGLWLGTGRVTPDERARIVVVERDNELIGALVSAVDDVVTLGPDRIEPPLMASPSRAIVGVARVVAKPTVLLDANALFG</sequence>
<keyword evidence="3" id="KW-0963">Cytoplasm</keyword>
<dbReference type="SUPFAM" id="SSF50341">
    <property type="entry name" value="CheW-like"/>
    <property type="match status" value="1"/>
</dbReference>
<reference evidence="6 7" key="1">
    <citation type="submission" date="2023-04" db="EMBL/GenBank/DDBJ databases">
        <title>Lysobacter sp. strain UC isolated from soil sample.</title>
        <authorList>
            <person name="Choksket S."/>
            <person name="Harshvardhan F."/>
            <person name="Rana R."/>
            <person name="Patil P.B."/>
            <person name="Korpole S."/>
        </authorList>
    </citation>
    <scope>NUCLEOTIDE SEQUENCE [LARGE SCALE GENOMIC DNA]</scope>
    <source>
        <strain evidence="6 7">UC</strain>
    </source>
</reference>
<dbReference type="Pfam" id="PF01584">
    <property type="entry name" value="CheW"/>
    <property type="match status" value="1"/>
</dbReference>
<accession>A0ABU1CCL4</accession>
<evidence type="ECO:0000256" key="3">
    <source>
        <dbReference type="ARBA" id="ARBA00022490"/>
    </source>
</evidence>
<evidence type="ECO:0000313" key="6">
    <source>
        <dbReference type="EMBL" id="MDR0182916.1"/>
    </source>
</evidence>
<comment type="subcellular location">
    <subcellularLocation>
        <location evidence="1">Cytoplasm</location>
    </subcellularLocation>
</comment>
<evidence type="ECO:0000256" key="1">
    <source>
        <dbReference type="ARBA" id="ARBA00004496"/>
    </source>
</evidence>
<dbReference type="Gene3D" id="2.30.30.40">
    <property type="entry name" value="SH3 Domains"/>
    <property type="match status" value="1"/>
</dbReference>
<dbReference type="InterPro" id="IPR039315">
    <property type="entry name" value="CheW"/>
</dbReference>
<evidence type="ECO:0000256" key="2">
    <source>
        <dbReference type="ARBA" id="ARBA00021483"/>
    </source>
</evidence>
<evidence type="ECO:0000256" key="4">
    <source>
        <dbReference type="SAM" id="MobiDB-lite"/>
    </source>
</evidence>
<organism evidence="6 7">
    <name type="scientific">Lysobacter arvi</name>
    <dbReference type="NCBI Taxonomy" id="3038776"/>
    <lineage>
        <taxon>Bacteria</taxon>
        <taxon>Pseudomonadati</taxon>
        <taxon>Pseudomonadota</taxon>
        <taxon>Gammaproteobacteria</taxon>
        <taxon>Lysobacterales</taxon>
        <taxon>Lysobacteraceae</taxon>
        <taxon>Lysobacter</taxon>
    </lineage>
</organism>
<feature type="compositionally biased region" description="Low complexity" evidence="4">
    <location>
        <begin position="222"/>
        <end position="240"/>
    </location>
</feature>
<dbReference type="PANTHER" id="PTHR22617">
    <property type="entry name" value="CHEMOTAXIS SENSOR HISTIDINE KINASE-RELATED"/>
    <property type="match status" value="1"/>
</dbReference>
<dbReference type="PROSITE" id="PS50851">
    <property type="entry name" value="CHEW"/>
    <property type="match status" value="1"/>
</dbReference>
<comment type="caution">
    <text evidence="6">The sequence shown here is derived from an EMBL/GenBank/DDBJ whole genome shotgun (WGS) entry which is preliminary data.</text>
</comment>